<keyword evidence="7" id="KW-1185">Reference proteome</keyword>
<dbReference type="Proteomes" id="UP001197827">
    <property type="component" value="Unassembled WGS sequence"/>
</dbReference>
<feature type="domain" description="DnaB/C C-terminal" evidence="2">
    <location>
        <begin position="108"/>
        <end position="171"/>
    </location>
</feature>
<dbReference type="EMBL" id="JANGBO010000010">
    <property type="protein sequence ID" value="MCQ5062196.1"/>
    <property type="molecule type" value="Genomic_DNA"/>
</dbReference>
<dbReference type="Proteomes" id="UP001204814">
    <property type="component" value="Unassembled WGS sequence"/>
</dbReference>
<organism evidence="6 7">
    <name type="scientific">Faecalibacillus intestinalis</name>
    <dbReference type="NCBI Taxonomy" id="1982626"/>
    <lineage>
        <taxon>Bacteria</taxon>
        <taxon>Bacillati</taxon>
        <taxon>Bacillota</taxon>
        <taxon>Erysipelotrichia</taxon>
        <taxon>Erysipelotrichales</taxon>
        <taxon>Coprobacillaceae</taxon>
        <taxon>Faecalibacillus</taxon>
    </lineage>
</organism>
<dbReference type="InterPro" id="IPR053162">
    <property type="entry name" value="DnaD"/>
</dbReference>
<reference evidence="5" key="5">
    <citation type="submission" date="2022-06" db="EMBL/GenBank/DDBJ databases">
        <title>Isolation of gut microbiota from human fecal samples.</title>
        <authorList>
            <person name="Pamer E.G."/>
            <person name="Barat B."/>
            <person name="Waligurski E."/>
            <person name="Medina S."/>
            <person name="Paddock L."/>
            <person name="Mostad J."/>
        </authorList>
    </citation>
    <scope>NUCLEOTIDE SEQUENCE</scope>
    <source>
        <strain evidence="5">DFI.6.24</strain>
    </source>
</reference>
<evidence type="ECO:0000313" key="5">
    <source>
        <dbReference type="EMBL" id="MCQ5062196.1"/>
    </source>
</evidence>
<dbReference type="AlphaFoldDB" id="A0A2T3FL94"/>
<sequence>MIKYLKDLECINLERLLLLRGKELSLTDEECHILLLIDTFVTLHKKMITPSLLLKYSSLTPHEMDHILDSLLKKKWIFNKNGAICLNHFEEKLLENKEAPVEEKMNMIDVFEEQFGRPLTPMEFDSIKEWVQSGYSEEMILKALKEAVKSQVLTLRYIEGILINWAQNGVKERYIDEKPQERKVKESHYHWWEDE</sequence>
<dbReference type="InterPro" id="IPR036388">
    <property type="entry name" value="WH-like_DNA-bd_sf"/>
</dbReference>
<dbReference type="InterPro" id="IPR034829">
    <property type="entry name" value="DnaD-like_sf"/>
</dbReference>
<dbReference type="Gene3D" id="1.10.10.630">
    <property type="entry name" value="DnaD domain-like"/>
    <property type="match status" value="1"/>
</dbReference>
<dbReference type="NCBIfam" id="TIGR01446">
    <property type="entry name" value="DnaD_dom"/>
    <property type="match status" value="1"/>
</dbReference>
<dbReference type="Proteomes" id="UP000240974">
    <property type="component" value="Unassembled WGS sequence"/>
</dbReference>
<dbReference type="EMBL" id="AP024085">
    <property type="protein sequence ID" value="BCL58340.1"/>
    <property type="molecule type" value="Genomic_DNA"/>
</dbReference>
<evidence type="ECO:0000313" key="7">
    <source>
        <dbReference type="Proteomes" id="UP000240974"/>
    </source>
</evidence>
<accession>A0A2T3FL94</accession>
<dbReference type="SUPFAM" id="SSF158499">
    <property type="entry name" value="DnaD domain-like"/>
    <property type="match status" value="1"/>
</dbReference>
<evidence type="ECO:0000256" key="1">
    <source>
        <dbReference type="ARBA" id="ARBA00093462"/>
    </source>
</evidence>
<dbReference type="PANTHER" id="PTHR37293:SF6">
    <property type="entry name" value="DNA REPLICATION PROTEIN DNAD"/>
    <property type="match status" value="1"/>
</dbReference>
<name>A0A2T3FL94_9FIRM</name>
<reference evidence="4" key="4">
    <citation type="submission" date="2021-10" db="EMBL/GenBank/DDBJ databases">
        <title>Collection of gut derived symbiotic bacterial strains cultured from healthy donors.</title>
        <authorList>
            <person name="Lin H."/>
            <person name="Littmann E."/>
            <person name="Kohout C."/>
            <person name="Pamer E.G."/>
        </authorList>
    </citation>
    <scope>NUCLEOTIDE SEQUENCE</scope>
    <source>
        <strain evidence="4">DFI.5.2</strain>
    </source>
</reference>
<dbReference type="GeneID" id="70580493"/>
<reference evidence="3" key="2">
    <citation type="journal article" date="2020" name="Microbiol. Resour. Announc.">
        <title>Complete Genome Sequence of Faecalibacillus intestinalis JCM 34082, Isolated from Feces from a Healthy Japanese Female.</title>
        <authorList>
            <person name="Sakamoto M."/>
            <person name="Ikeyama N."/>
            <person name="Toyoda A."/>
            <person name="Murakami T."/>
            <person name="Mori H."/>
            <person name="Ohkuma M."/>
        </authorList>
    </citation>
    <scope>NUCLEOTIDE SEQUENCE</scope>
    <source>
        <strain evidence="3">14EGH31</strain>
    </source>
</reference>
<dbReference type="PANTHER" id="PTHR37293">
    <property type="entry name" value="PHAGE REPLICATION PROTEIN-RELATED"/>
    <property type="match status" value="1"/>
</dbReference>
<dbReference type="RefSeq" id="WP_022001830.1">
    <property type="nucleotide sequence ID" value="NZ_AP024085.1"/>
</dbReference>
<dbReference type="InterPro" id="IPR006343">
    <property type="entry name" value="DnaB/C_C"/>
</dbReference>
<evidence type="ECO:0000313" key="4">
    <source>
        <dbReference type="EMBL" id="MCB8560419.1"/>
    </source>
</evidence>
<dbReference type="KEGG" id="fit:Fi14EGH31_20520"/>
<proteinExistence type="inferred from homology"/>
<dbReference type="EMBL" id="PYLQ01000029">
    <property type="protein sequence ID" value="PST36045.1"/>
    <property type="molecule type" value="Genomic_DNA"/>
</dbReference>
<evidence type="ECO:0000259" key="2">
    <source>
        <dbReference type="Pfam" id="PF07261"/>
    </source>
</evidence>
<evidence type="ECO:0000313" key="3">
    <source>
        <dbReference type="EMBL" id="BCL58340.1"/>
    </source>
</evidence>
<gene>
    <name evidence="6" type="ORF">C7U54_13450</name>
    <name evidence="3" type="ORF">Fi14EGH31_20520</name>
    <name evidence="4" type="ORF">LJD74_00175</name>
    <name evidence="5" type="ORF">NE542_10260</name>
</gene>
<dbReference type="Proteomes" id="UP000593842">
    <property type="component" value="Chromosome"/>
</dbReference>
<dbReference type="EMBL" id="JAJDKQ010000001">
    <property type="protein sequence ID" value="MCB8560419.1"/>
    <property type="molecule type" value="Genomic_DNA"/>
</dbReference>
<comment type="similarity">
    <text evidence="1">Belongs to the DnaB/DnaD family.</text>
</comment>
<reference evidence="6 7" key="1">
    <citation type="journal article" date="2019" name="Int. J. Syst. Evol. Microbiol.">
        <title>Faecalibacillus intestinalis gen. nov., sp. nov. and Faecalibacillus faecis sp. nov., isolated from human faeces.</title>
        <authorList>
            <person name="Seo B."/>
            <person name="Jeon K."/>
            <person name="Baek I."/>
            <person name="Lee Y.M."/>
            <person name="Baek K."/>
            <person name="Ko G."/>
        </authorList>
    </citation>
    <scope>NUCLEOTIDE SEQUENCE [LARGE SCALE GENOMIC DNA]</scope>
    <source>
        <strain evidence="6 7">SNUG30099</strain>
    </source>
</reference>
<dbReference type="Pfam" id="PF07261">
    <property type="entry name" value="DnaB_2"/>
    <property type="match status" value="1"/>
</dbReference>
<protein>
    <submittedName>
        <fullName evidence="6">DnaD domain protein</fullName>
    </submittedName>
</protein>
<dbReference type="Gene3D" id="1.10.10.10">
    <property type="entry name" value="Winged helix-like DNA-binding domain superfamily/Winged helix DNA-binding domain"/>
    <property type="match status" value="1"/>
</dbReference>
<evidence type="ECO:0000313" key="6">
    <source>
        <dbReference type="EMBL" id="PST36045.1"/>
    </source>
</evidence>
<evidence type="ECO:0000313" key="8">
    <source>
        <dbReference type="Proteomes" id="UP000593842"/>
    </source>
</evidence>
<reference evidence="8" key="3">
    <citation type="submission" date="2020-09" db="EMBL/GenBank/DDBJ databases">
        <title>Complete genome sequencing of Faecalibacillus intestinalis strain 14EGH31.</title>
        <authorList>
            <person name="Sakamoto M."/>
            <person name="Murakami T."/>
            <person name="Mori H."/>
        </authorList>
    </citation>
    <scope>NUCLEOTIDE SEQUENCE [LARGE SCALE GENOMIC DNA]</scope>
    <source>
        <strain evidence="8">14EGH31</strain>
    </source>
</reference>